<evidence type="ECO:0000256" key="8">
    <source>
        <dbReference type="ARBA" id="ARBA00022840"/>
    </source>
</evidence>
<dbReference type="FunFam" id="3.90.650.10:FF:000019">
    <property type="entry name" value="Trifunctional purine biosynthetic protein adenosine-3"/>
    <property type="match status" value="1"/>
</dbReference>
<dbReference type="Gene3D" id="3.30.470.20">
    <property type="entry name" value="ATP-grasp fold, B domain"/>
    <property type="match status" value="1"/>
</dbReference>
<dbReference type="FunFam" id="3.30.1490.20:FF:000006">
    <property type="entry name" value="phosphoribosylamine--glycine ligase, chloroplastic-like"/>
    <property type="match status" value="1"/>
</dbReference>
<dbReference type="Pfam" id="PF02769">
    <property type="entry name" value="AIRS_C"/>
    <property type="match status" value="1"/>
</dbReference>
<dbReference type="InterPro" id="IPR037123">
    <property type="entry name" value="PRibGlycinamide_synth_C_sf"/>
</dbReference>
<dbReference type="InterPro" id="IPR020561">
    <property type="entry name" value="PRibGlycinamid_synth_ATP-grasp"/>
</dbReference>
<reference evidence="13 14" key="1">
    <citation type="submission" date="2015-12" db="EMBL/GenBank/DDBJ databases">
        <title>Dictyostelia acquired genes for synthesis and detection of signals that induce cell-type specialization by lateral gene transfer from prokaryotes.</title>
        <authorList>
            <person name="Gloeckner G."/>
            <person name="Schaap P."/>
        </authorList>
    </citation>
    <scope>NUCLEOTIDE SEQUENCE [LARGE SCALE GENOMIC DNA]</scope>
    <source>
        <strain evidence="13 14">TK</strain>
    </source>
</reference>
<dbReference type="InterPro" id="IPR011761">
    <property type="entry name" value="ATP-grasp"/>
</dbReference>
<evidence type="ECO:0000313" key="14">
    <source>
        <dbReference type="Proteomes" id="UP000076078"/>
    </source>
</evidence>
<evidence type="ECO:0000259" key="12">
    <source>
        <dbReference type="PROSITE" id="PS50975"/>
    </source>
</evidence>
<dbReference type="FunFam" id="3.30.470.20:FF:000018">
    <property type="entry name" value="Trifunctional purine biosynthetic protein adenosine-3"/>
    <property type="match status" value="1"/>
</dbReference>
<dbReference type="OrthoDB" id="2018833at2759"/>
<dbReference type="FunCoup" id="A0A152A0T5">
    <property type="interactions" value="435"/>
</dbReference>
<evidence type="ECO:0000256" key="1">
    <source>
        <dbReference type="ARBA" id="ARBA00004686"/>
    </source>
</evidence>
<dbReference type="SUPFAM" id="SSF51246">
    <property type="entry name" value="Rudiment single hybrid motif"/>
    <property type="match status" value="1"/>
</dbReference>
<name>A0A152A0T5_TIELA</name>
<comment type="pathway">
    <text evidence="2">Purine metabolism; IMP biosynthesis via de novo pathway; N(1)-(5-phospho-D-ribosyl)glycinamide from 5-phospho-alpha-D-ribose 1-diphosphate: step 2/2.</text>
</comment>
<dbReference type="UniPathway" id="UPA00074">
    <property type="reaction ID" value="UER00125"/>
</dbReference>
<dbReference type="Gene3D" id="3.30.1330.10">
    <property type="entry name" value="PurM-like, N-terminal domain"/>
    <property type="match status" value="1"/>
</dbReference>
<dbReference type="FunFam" id="3.40.50.20:FF:000006">
    <property type="entry name" value="Phosphoribosylamine--glycine ligase, chloroplastic"/>
    <property type="match status" value="1"/>
</dbReference>
<dbReference type="InterPro" id="IPR036676">
    <property type="entry name" value="PurM-like_C_sf"/>
</dbReference>
<dbReference type="GO" id="GO:0005524">
    <property type="term" value="F:ATP binding"/>
    <property type="evidence" value="ECO:0007669"/>
    <property type="project" value="UniProtKB-UniRule"/>
</dbReference>
<dbReference type="NCBIfam" id="TIGR00878">
    <property type="entry name" value="purM"/>
    <property type="match status" value="1"/>
</dbReference>
<organism evidence="13 14">
    <name type="scientific">Tieghemostelium lacteum</name>
    <name type="common">Slime mold</name>
    <name type="synonym">Dictyostelium lacteum</name>
    <dbReference type="NCBI Taxonomy" id="361077"/>
    <lineage>
        <taxon>Eukaryota</taxon>
        <taxon>Amoebozoa</taxon>
        <taxon>Evosea</taxon>
        <taxon>Eumycetozoa</taxon>
        <taxon>Dictyostelia</taxon>
        <taxon>Dictyosteliales</taxon>
        <taxon>Raperosteliaceae</taxon>
        <taxon>Tieghemostelium</taxon>
    </lineage>
</organism>
<dbReference type="Gene3D" id="3.30.1490.20">
    <property type="entry name" value="ATP-grasp fold, A domain"/>
    <property type="match status" value="1"/>
</dbReference>
<dbReference type="SUPFAM" id="SSF52440">
    <property type="entry name" value="PreATP-grasp domain"/>
    <property type="match status" value="1"/>
</dbReference>
<comment type="pathway">
    <text evidence="1">Purine metabolism; IMP biosynthesis via de novo pathway; 5-amino-1-(5-phospho-D-ribosyl)imidazole from N(2)-formyl-N(1)-(5-phospho-D-ribosyl)glycinamide: step 2/2.</text>
</comment>
<dbReference type="SUPFAM" id="SSF56059">
    <property type="entry name" value="Glutathione synthetase ATP-binding domain-like"/>
    <property type="match status" value="1"/>
</dbReference>
<keyword evidence="14" id="KW-1185">Reference proteome</keyword>
<dbReference type="InterPro" id="IPR010918">
    <property type="entry name" value="PurM-like_C_dom"/>
</dbReference>
<dbReference type="SMART" id="SM01209">
    <property type="entry name" value="GARS_A"/>
    <property type="match status" value="1"/>
</dbReference>
<dbReference type="STRING" id="361077.A0A152A0T5"/>
<dbReference type="InParanoid" id="A0A152A0T5"/>
<keyword evidence="5" id="KW-0479">Metal-binding</keyword>
<dbReference type="Pfam" id="PF00586">
    <property type="entry name" value="AIRS"/>
    <property type="match status" value="1"/>
</dbReference>
<dbReference type="GO" id="GO:0004641">
    <property type="term" value="F:phosphoribosylformylglycinamidine cyclo-ligase activity"/>
    <property type="evidence" value="ECO:0007669"/>
    <property type="project" value="InterPro"/>
</dbReference>
<dbReference type="Gene3D" id="3.40.50.20">
    <property type="match status" value="1"/>
</dbReference>
<comment type="similarity">
    <text evidence="3">In the N-terminal section; belongs to the GARS family.</text>
</comment>
<keyword evidence="4 13" id="KW-0436">Ligase</keyword>
<dbReference type="SMART" id="SM01210">
    <property type="entry name" value="GARS_C"/>
    <property type="match status" value="1"/>
</dbReference>
<dbReference type="FunFam" id="3.90.600.10:FF:000001">
    <property type="entry name" value="Trifunctional purine biosynthetic protein adenosine-3"/>
    <property type="match status" value="1"/>
</dbReference>
<evidence type="ECO:0000256" key="9">
    <source>
        <dbReference type="ARBA" id="ARBA00023211"/>
    </source>
</evidence>
<keyword evidence="6 11" id="KW-0547">Nucleotide-binding</keyword>
<dbReference type="Gene3D" id="3.90.600.10">
    <property type="entry name" value="Phosphoribosylglycinamide synthetase, C-terminal domain"/>
    <property type="match status" value="1"/>
</dbReference>
<dbReference type="InterPro" id="IPR036921">
    <property type="entry name" value="PurM-like_N_sf"/>
</dbReference>
<dbReference type="Gene3D" id="3.90.650.10">
    <property type="entry name" value="PurM-like C-terminal domain"/>
    <property type="match status" value="1"/>
</dbReference>
<dbReference type="HAMAP" id="MF_00741">
    <property type="entry name" value="AIRS"/>
    <property type="match status" value="1"/>
</dbReference>
<proteinExistence type="inferred from homology"/>
<dbReference type="PANTHER" id="PTHR10520:SF12">
    <property type="entry name" value="TRIFUNCTIONAL PURINE BIOSYNTHETIC PROTEIN ADENOSINE-3"/>
    <property type="match status" value="1"/>
</dbReference>
<evidence type="ECO:0000256" key="6">
    <source>
        <dbReference type="ARBA" id="ARBA00022741"/>
    </source>
</evidence>
<dbReference type="InterPro" id="IPR020562">
    <property type="entry name" value="PRibGlycinamide_synth_N"/>
</dbReference>
<dbReference type="InterPro" id="IPR004733">
    <property type="entry name" value="PurM_cligase"/>
</dbReference>
<dbReference type="GO" id="GO:0046872">
    <property type="term" value="F:metal ion binding"/>
    <property type="evidence" value="ECO:0007669"/>
    <property type="project" value="UniProtKB-KW"/>
</dbReference>
<dbReference type="Pfam" id="PF02844">
    <property type="entry name" value="GARS_N"/>
    <property type="match status" value="1"/>
</dbReference>
<dbReference type="InterPro" id="IPR016185">
    <property type="entry name" value="PreATP-grasp_dom_sf"/>
</dbReference>
<evidence type="ECO:0000256" key="11">
    <source>
        <dbReference type="PROSITE-ProRule" id="PRU00409"/>
    </source>
</evidence>
<dbReference type="SUPFAM" id="SSF55326">
    <property type="entry name" value="PurM N-terminal domain-like"/>
    <property type="match status" value="1"/>
</dbReference>
<dbReference type="PROSITE" id="PS50975">
    <property type="entry name" value="ATP_GRASP"/>
    <property type="match status" value="1"/>
</dbReference>
<dbReference type="SUPFAM" id="SSF56042">
    <property type="entry name" value="PurM C-terminal domain-like"/>
    <property type="match status" value="1"/>
</dbReference>
<dbReference type="InterPro" id="IPR000115">
    <property type="entry name" value="PRibGlycinamide_synth"/>
</dbReference>
<feature type="domain" description="ATP-grasp" evidence="12">
    <location>
        <begin position="111"/>
        <end position="331"/>
    </location>
</feature>
<dbReference type="CDD" id="cd02196">
    <property type="entry name" value="PurM"/>
    <property type="match status" value="1"/>
</dbReference>
<evidence type="ECO:0000256" key="5">
    <source>
        <dbReference type="ARBA" id="ARBA00022723"/>
    </source>
</evidence>
<evidence type="ECO:0000313" key="13">
    <source>
        <dbReference type="EMBL" id="KYQ99857.1"/>
    </source>
</evidence>
<protein>
    <submittedName>
        <fullName evidence="13">Phosphoribosylamine-glycine ligase</fullName>
    </submittedName>
</protein>
<keyword evidence="10" id="KW-0511">Multifunctional enzyme</keyword>
<dbReference type="EMBL" id="LODT01000020">
    <property type="protein sequence ID" value="KYQ99857.1"/>
    <property type="molecule type" value="Genomic_DNA"/>
</dbReference>
<keyword evidence="7" id="KW-0658">Purine biosynthesis</keyword>
<dbReference type="GO" id="GO:0005829">
    <property type="term" value="C:cytosol"/>
    <property type="evidence" value="ECO:0007669"/>
    <property type="project" value="TreeGrafter"/>
</dbReference>
<evidence type="ECO:0000256" key="3">
    <source>
        <dbReference type="ARBA" id="ARBA00007423"/>
    </source>
</evidence>
<dbReference type="InterPro" id="IPR011054">
    <property type="entry name" value="Rudment_hybrid_motif"/>
</dbReference>
<dbReference type="Proteomes" id="UP000076078">
    <property type="component" value="Unassembled WGS sequence"/>
</dbReference>
<evidence type="ECO:0000256" key="7">
    <source>
        <dbReference type="ARBA" id="ARBA00022755"/>
    </source>
</evidence>
<dbReference type="GO" id="GO:0004637">
    <property type="term" value="F:phosphoribosylamine-glycine ligase activity"/>
    <property type="evidence" value="ECO:0007669"/>
    <property type="project" value="InterPro"/>
</dbReference>
<dbReference type="InterPro" id="IPR013815">
    <property type="entry name" value="ATP_grasp_subdomain_1"/>
</dbReference>
<dbReference type="NCBIfam" id="TIGR00877">
    <property type="entry name" value="purD"/>
    <property type="match status" value="1"/>
</dbReference>
<dbReference type="Pfam" id="PF01071">
    <property type="entry name" value="GARS_A"/>
    <property type="match status" value="1"/>
</dbReference>
<sequence>MKHNICVIGSGGREHAIAWKLLQSQHVDKVIMIPGNDILQNRDRIVNVKLDKLDGPLVANVCRQYNIELVFVGPEVPLCEGISDSLKKQGISCFGPSEKAAVIEGSKAFSKDFMVRHQIPTAKYKNFTDYLEACKYIENEVDYQMVIKASGVAAGKGVLIPQDKKEALEALKRIMVVKEFGSAGQEVVIEEFIEGEECSLMCFSDGHSLQVMPPAQDHKRIFDLDQGPNTGGMGAYAPAPFVIGHQGSPRGKHGFGALIDRAIETVLQPAIDGMRKEGRPFVGVLFAGLMISRQQQIKVLEFNCRMGDPETQVILPLLESDLYEVVCACVEGRLDSIPTLKWRQEYCVTIVAASKGYPDVYPKGLPIKGIEECNSVSGITVFQAGTSLASDMKTMNTSGGRVLAVTCIDKSLETAILSAYKSIQLIQFDGMQYRRDIGQKALNYLNSQEKVQSVSYSESGVDMERGDQVVDNIVPMAKSTNRLGCMADLGGFGALFDCKAAGFKDPILVSGTDGVGTKLKIAQELDIHGTIGIDLVAMCVNDVVVQGAEPLFFLDYFATGKIHVNVATQVISGIAKGCKESGCALIGGETAEMPGMYKDGEYDLAGFSVGAVERDKLLPLLNEFKEGDVLLGIASSGVHSNGYSLVRYLVEKKSGLKYTDKCPWDSSKTIGQSLLTPTKLYVLSCLAAIKAGGVRALAHITGGGITENLPRVFPNGYQAEIKFGSWTIPPVIQWLNSLGNMKQEELLRTFNCGIGMILVIDPTQLDTVKSILESHNETVYTIGRVTKSSNSNEKPKVVYI</sequence>
<dbReference type="InterPro" id="IPR020560">
    <property type="entry name" value="PRibGlycinamide_synth_C-dom"/>
</dbReference>
<dbReference type="GO" id="GO:0006189">
    <property type="term" value="P:'de novo' IMP biosynthetic process"/>
    <property type="evidence" value="ECO:0007669"/>
    <property type="project" value="UniProtKB-UniPathway"/>
</dbReference>
<accession>A0A152A0T5</accession>
<dbReference type="InterPro" id="IPR016188">
    <property type="entry name" value="PurM-like_N"/>
</dbReference>
<dbReference type="GO" id="GO:0046084">
    <property type="term" value="P:adenine biosynthetic process"/>
    <property type="evidence" value="ECO:0007669"/>
    <property type="project" value="TreeGrafter"/>
</dbReference>
<dbReference type="FunFam" id="3.30.1330.10:FF:000001">
    <property type="entry name" value="Phosphoribosylformylglycinamidine cyclo-ligase"/>
    <property type="match status" value="1"/>
</dbReference>
<evidence type="ECO:0000256" key="2">
    <source>
        <dbReference type="ARBA" id="ARBA00005174"/>
    </source>
</evidence>
<gene>
    <name evidence="13" type="ORF">DLAC_03810</name>
</gene>
<comment type="caution">
    <text evidence="13">The sequence shown here is derived from an EMBL/GenBank/DDBJ whole genome shotgun (WGS) entry which is preliminary data.</text>
</comment>
<dbReference type="AlphaFoldDB" id="A0A152A0T5"/>
<dbReference type="PANTHER" id="PTHR10520">
    <property type="entry name" value="TRIFUNCTIONAL PURINE BIOSYNTHETIC PROTEIN ADENOSINE-3-RELATED"/>
    <property type="match status" value="1"/>
</dbReference>
<dbReference type="HAMAP" id="MF_00138">
    <property type="entry name" value="GARS"/>
    <property type="match status" value="1"/>
</dbReference>
<dbReference type="Pfam" id="PF02843">
    <property type="entry name" value="GARS_C"/>
    <property type="match status" value="1"/>
</dbReference>
<dbReference type="OMA" id="EVMQACC"/>
<evidence type="ECO:0000256" key="4">
    <source>
        <dbReference type="ARBA" id="ARBA00022598"/>
    </source>
</evidence>
<evidence type="ECO:0000256" key="10">
    <source>
        <dbReference type="ARBA" id="ARBA00023268"/>
    </source>
</evidence>
<keyword evidence="9" id="KW-0464">Manganese</keyword>
<keyword evidence="8 11" id="KW-0067">ATP-binding</keyword>